<dbReference type="NCBIfam" id="TIGR02983">
    <property type="entry name" value="SigE-fam_strep"/>
    <property type="match status" value="1"/>
</dbReference>
<dbReference type="EMBL" id="BAAAQM010000005">
    <property type="protein sequence ID" value="GAA1958037.1"/>
    <property type="molecule type" value="Genomic_DNA"/>
</dbReference>
<dbReference type="SUPFAM" id="SSF88659">
    <property type="entry name" value="Sigma3 and sigma4 domains of RNA polymerase sigma factors"/>
    <property type="match status" value="1"/>
</dbReference>
<dbReference type="InterPro" id="IPR014325">
    <property type="entry name" value="RNA_pol_sigma-E_actinobac"/>
</dbReference>
<feature type="domain" description="RNA polymerase sigma-70 region 2" evidence="6">
    <location>
        <begin position="17"/>
        <end position="78"/>
    </location>
</feature>
<keyword evidence="2" id="KW-0805">Transcription regulation</keyword>
<gene>
    <name evidence="8" type="ORF">GCM10009838_12620</name>
</gene>
<comment type="similarity">
    <text evidence="1">Belongs to the sigma-70 factor family. ECF subfamily.</text>
</comment>
<keyword evidence="9" id="KW-1185">Reference proteome</keyword>
<evidence type="ECO:0000256" key="4">
    <source>
        <dbReference type="ARBA" id="ARBA00023125"/>
    </source>
</evidence>
<dbReference type="PANTHER" id="PTHR43133">
    <property type="entry name" value="RNA POLYMERASE ECF-TYPE SIGMA FACTO"/>
    <property type="match status" value="1"/>
</dbReference>
<dbReference type="SUPFAM" id="SSF88946">
    <property type="entry name" value="Sigma2 domain of RNA polymerase sigma factors"/>
    <property type="match status" value="1"/>
</dbReference>
<evidence type="ECO:0000256" key="2">
    <source>
        <dbReference type="ARBA" id="ARBA00023015"/>
    </source>
</evidence>
<evidence type="ECO:0000259" key="7">
    <source>
        <dbReference type="Pfam" id="PF08281"/>
    </source>
</evidence>
<dbReference type="InterPro" id="IPR036388">
    <property type="entry name" value="WH-like_DNA-bd_sf"/>
</dbReference>
<evidence type="ECO:0000256" key="3">
    <source>
        <dbReference type="ARBA" id="ARBA00023082"/>
    </source>
</evidence>
<accession>A0ABP5C8F1</accession>
<dbReference type="InterPro" id="IPR013249">
    <property type="entry name" value="RNA_pol_sigma70_r4_t2"/>
</dbReference>
<evidence type="ECO:0000313" key="9">
    <source>
        <dbReference type="Proteomes" id="UP001499854"/>
    </source>
</evidence>
<dbReference type="PANTHER" id="PTHR43133:SF50">
    <property type="entry name" value="ECF RNA POLYMERASE SIGMA FACTOR SIGM"/>
    <property type="match status" value="1"/>
</dbReference>
<dbReference type="InterPro" id="IPR013324">
    <property type="entry name" value="RNA_pol_sigma_r3/r4-like"/>
</dbReference>
<evidence type="ECO:0000313" key="8">
    <source>
        <dbReference type="EMBL" id="GAA1958037.1"/>
    </source>
</evidence>
<dbReference type="Proteomes" id="UP001499854">
    <property type="component" value="Unassembled WGS sequence"/>
</dbReference>
<keyword evidence="4" id="KW-0238">DNA-binding</keyword>
<dbReference type="Gene3D" id="1.10.10.10">
    <property type="entry name" value="Winged helix-like DNA-binding domain superfamily/Winged helix DNA-binding domain"/>
    <property type="match status" value="1"/>
</dbReference>
<organism evidence="8 9">
    <name type="scientific">Catenulispora subtropica</name>
    <dbReference type="NCBI Taxonomy" id="450798"/>
    <lineage>
        <taxon>Bacteria</taxon>
        <taxon>Bacillati</taxon>
        <taxon>Actinomycetota</taxon>
        <taxon>Actinomycetes</taxon>
        <taxon>Catenulisporales</taxon>
        <taxon>Catenulisporaceae</taxon>
        <taxon>Catenulispora</taxon>
    </lineage>
</organism>
<dbReference type="Pfam" id="PF04542">
    <property type="entry name" value="Sigma70_r2"/>
    <property type="match status" value="1"/>
</dbReference>
<dbReference type="InterPro" id="IPR039425">
    <property type="entry name" value="RNA_pol_sigma-70-like"/>
</dbReference>
<protein>
    <submittedName>
        <fullName evidence="8">SigE family RNA polymerase sigma factor</fullName>
    </submittedName>
</protein>
<dbReference type="InterPro" id="IPR014284">
    <property type="entry name" value="RNA_pol_sigma-70_dom"/>
</dbReference>
<dbReference type="CDD" id="cd06171">
    <property type="entry name" value="Sigma70_r4"/>
    <property type="match status" value="1"/>
</dbReference>
<dbReference type="RefSeq" id="WP_344655970.1">
    <property type="nucleotide sequence ID" value="NZ_BAAAQM010000005.1"/>
</dbReference>
<keyword evidence="3" id="KW-0731">Sigma factor</keyword>
<evidence type="ECO:0000256" key="5">
    <source>
        <dbReference type="ARBA" id="ARBA00023163"/>
    </source>
</evidence>
<proteinExistence type="inferred from homology"/>
<feature type="domain" description="RNA polymerase sigma factor 70 region 4 type 2" evidence="7">
    <location>
        <begin position="106"/>
        <end position="156"/>
    </location>
</feature>
<keyword evidence="5" id="KW-0804">Transcription</keyword>
<dbReference type="InterPro" id="IPR013325">
    <property type="entry name" value="RNA_pol_sigma_r2"/>
</dbReference>
<comment type="caution">
    <text evidence="8">The sequence shown here is derived from an EMBL/GenBank/DDBJ whole genome shotgun (WGS) entry which is preliminary data.</text>
</comment>
<dbReference type="NCBIfam" id="TIGR02937">
    <property type="entry name" value="sigma70-ECF"/>
    <property type="match status" value="1"/>
</dbReference>
<dbReference type="InterPro" id="IPR007627">
    <property type="entry name" value="RNA_pol_sigma70_r2"/>
</dbReference>
<evidence type="ECO:0000256" key="1">
    <source>
        <dbReference type="ARBA" id="ARBA00010641"/>
    </source>
</evidence>
<dbReference type="Gene3D" id="1.10.1740.10">
    <property type="match status" value="1"/>
</dbReference>
<dbReference type="Pfam" id="PF08281">
    <property type="entry name" value="Sigma70_r4_2"/>
    <property type="match status" value="1"/>
</dbReference>
<evidence type="ECO:0000259" key="6">
    <source>
        <dbReference type="Pfam" id="PF04542"/>
    </source>
</evidence>
<sequence length="190" mass="21417">MTADRDEEFSRYVTERSGALLRVAYLLTGNRADAEDLLQTALAKTYLSWHRIQDKGALDGYVRRVLVNTQTSWWRKRRVEEYATDQIPEQAWEDTGPGEFELRSTVWNALAQLPRRQRAVVVLRYYEDLSEAETAQVMGISIGTVKSTASRALAKLRTDGALRDARLVIPAPLRPPAPETLPKSATVDAD</sequence>
<reference evidence="9" key="1">
    <citation type="journal article" date="2019" name="Int. J. Syst. Evol. Microbiol.">
        <title>The Global Catalogue of Microorganisms (GCM) 10K type strain sequencing project: providing services to taxonomists for standard genome sequencing and annotation.</title>
        <authorList>
            <consortium name="The Broad Institute Genomics Platform"/>
            <consortium name="The Broad Institute Genome Sequencing Center for Infectious Disease"/>
            <person name="Wu L."/>
            <person name="Ma J."/>
        </authorList>
    </citation>
    <scope>NUCLEOTIDE SEQUENCE [LARGE SCALE GENOMIC DNA]</scope>
    <source>
        <strain evidence="9">JCM 16013</strain>
    </source>
</reference>
<name>A0ABP5C8F1_9ACTN</name>